<feature type="domain" description="Sublancin immunity protein SunI-like PH" evidence="1">
    <location>
        <begin position="3"/>
        <end position="82"/>
    </location>
</feature>
<dbReference type="InterPro" id="IPR055365">
    <property type="entry name" value="PH_SunI-like"/>
</dbReference>
<gene>
    <name evidence="2" type="ORF">CO726_03670</name>
</gene>
<dbReference type="RefSeq" id="WP_099683327.1">
    <property type="nucleotide sequence ID" value="NZ_JARVHL010000001.1"/>
</dbReference>
<dbReference type="AlphaFoldDB" id="A0A2G6QIF6"/>
<keyword evidence="3" id="KW-1185">Reference proteome</keyword>
<reference evidence="2 3" key="1">
    <citation type="submission" date="2017-09" db="EMBL/GenBank/DDBJ databases">
        <title>Biocontrol bacteria screening and application from spent mushroom substrate.</title>
        <authorList>
            <person name="Sun X."/>
        </authorList>
    </citation>
    <scope>NUCLEOTIDE SEQUENCE [LARGE SCALE GENOMIC DNA]</scope>
    <source>
        <strain evidence="2 3">100374</strain>
    </source>
</reference>
<dbReference type="Proteomes" id="UP000228484">
    <property type="component" value="Unassembled WGS sequence"/>
</dbReference>
<accession>A0A2G6QIF6</accession>
<organism evidence="2 3">
    <name type="scientific">Bacillus fungorum</name>
    <dbReference type="NCBI Taxonomy" id="2039284"/>
    <lineage>
        <taxon>Bacteria</taxon>
        <taxon>Bacillati</taxon>
        <taxon>Bacillota</taxon>
        <taxon>Bacilli</taxon>
        <taxon>Bacillales</taxon>
        <taxon>Bacillaceae</taxon>
        <taxon>Bacillus</taxon>
    </lineage>
</organism>
<evidence type="ECO:0000259" key="1">
    <source>
        <dbReference type="Pfam" id="PF23491"/>
    </source>
</evidence>
<dbReference type="Pfam" id="PF23491">
    <property type="entry name" value="bPH_8"/>
    <property type="match status" value="1"/>
</dbReference>
<protein>
    <recommendedName>
        <fullName evidence="1">Sublancin immunity protein SunI-like PH domain-containing protein</fullName>
    </recommendedName>
</protein>
<name>A0A2G6QIF6_9BACI</name>
<sequence length="84" mass="9379">MSKVNITKFQDSIMIAWQSAEITIPLKDILTISTNDVPLNKLDHVVYIGTPSSSNNGILIHTTNLNFIIFVINPSIILEEINIE</sequence>
<evidence type="ECO:0000313" key="2">
    <source>
        <dbReference type="EMBL" id="PIE96561.1"/>
    </source>
</evidence>
<proteinExistence type="predicted"/>
<evidence type="ECO:0000313" key="3">
    <source>
        <dbReference type="Proteomes" id="UP000228484"/>
    </source>
</evidence>
<comment type="caution">
    <text evidence="2">The sequence shown here is derived from an EMBL/GenBank/DDBJ whole genome shotgun (WGS) entry which is preliminary data.</text>
</comment>
<dbReference type="EMBL" id="NWUW01000002">
    <property type="protein sequence ID" value="PIE96561.1"/>
    <property type="molecule type" value="Genomic_DNA"/>
</dbReference>